<evidence type="ECO:0008006" key="3">
    <source>
        <dbReference type="Google" id="ProtNLM"/>
    </source>
</evidence>
<dbReference type="OrthoDB" id="6662632at2"/>
<proteinExistence type="predicted"/>
<name>A0A4Q7NCP6_9BURK</name>
<dbReference type="RefSeq" id="WP_130358300.1">
    <property type="nucleotide sequence ID" value="NZ_SGXC01000002.1"/>
</dbReference>
<protein>
    <recommendedName>
        <fullName evidence="3">Tail protein</fullName>
    </recommendedName>
</protein>
<gene>
    <name evidence="1" type="ORF">EV675_3272</name>
</gene>
<dbReference type="Proteomes" id="UP000292445">
    <property type="component" value="Unassembled WGS sequence"/>
</dbReference>
<sequence>MPLVSIERHALEGLSRTEHETDDVLALLYREFDGRLPPLTRIYNGPVSRETEVTPVEPADVERLAQLEGPLTVEVWPTAGIQAWQVVLFIVSLAVSSILAPTVPAVAQRNVQSESPNNGLSERTNTARVMGRIPDIFGTVRSTPDLIQVPYKVFTDHVEMEVSLMCIGRGTYEIPAAQVRDDTTPIQEIAGSSVEIYGPFTSPNSGHAPQLRIGNAISLPVLKTARLNAVNGQVLQPSDSGRLHANEVIFQYPNVIASQDLEVDYTTSFVVGDSLVVTNAARSAGTFTHSGTAQALYLSGSSLDANGELTYPGDLTADWSIGDRVTISGSLMYWTWDDEATGQHSGYANLDGVYEVANVEYETLTDSTIITFDKPARVNINWYQITAAAGGGAGPATISRNDGTILFDLTGTYVITAITANNITLQTPSVVNPDWEILNDDFGGVSGVMRPDLYTSGDRRVGEFTLSASEPIRRLISNFVAYQGLFADDGSNQYRRDVDVRLVATPVDAAGVAVGPEEVFDGTVIGSSTTRSTRALTVDVTLSATSNYWKVYARRLNPKDTGFSGQVVDEIKWRDLYQATPVDMLHFGDVTIAQTKTMATDGALAVKDRKLNMLVTRCLPARVSGSTFTPELYPTNDVATILSAVCLDPRIGNRTPEEVDFDNLFDTAAEIRDYFGFPEAADFSYTFDADNLSFQEAVTSIAGAVFCQPYRRGSVLRLFFERATDDSVLLFNHRNKLPGSEKRTDRFGWAEAANDGIEFQYVDPEDDAVVTLYRPADRSAINPKRIESIGVRNRKQATLLADRAYNKLRYQTTTSQATCLPEADLLVLRERVLWADNTRSGAMDGYVKGVQGLELHLSQELAWESGATYTMFLQGKDRLVESIPISRGQSDRHAVLAHAPHVPVVADADRYLSTGFIVVRDGDDSNAQPMLLEERDAPGDDGTIPLTVINYDSRYYQNDGAFRESA</sequence>
<dbReference type="EMBL" id="SGXC01000002">
    <property type="protein sequence ID" value="RZS80660.1"/>
    <property type="molecule type" value="Genomic_DNA"/>
</dbReference>
<dbReference type="NCBIfam" id="NF040662">
    <property type="entry name" value="attach_TipJ_rel"/>
    <property type="match status" value="1"/>
</dbReference>
<evidence type="ECO:0000313" key="1">
    <source>
        <dbReference type="EMBL" id="RZS80660.1"/>
    </source>
</evidence>
<keyword evidence="2" id="KW-1185">Reference proteome</keyword>
<accession>A0A4Q7NCP6</accession>
<reference evidence="1 2" key="1">
    <citation type="submission" date="2019-02" db="EMBL/GenBank/DDBJ databases">
        <title>Genomic Encyclopedia of Type Strains, Phase IV (KMG-IV): sequencing the most valuable type-strain genomes for metagenomic binning, comparative biology and taxonomic classification.</title>
        <authorList>
            <person name="Goeker M."/>
        </authorList>
    </citation>
    <scope>NUCLEOTIDE SEQUENCE [LARGE SCALE GENOMIC DNA]</scope>
    <source>
        <strain evidence="1 2">K24</strain>
    </source>
</reference>
<comment type="caution">
    <text evidence="1">The sequence shown here is derived from an EMBL/GenBank/DDBJ whole genome shotgun (WGS) entry which is preliminary data.</text>
</comment>
<dbReference type="AlphaFoldDB" id="A0A4Q7NCP6"/>
<evidence type="ECO:0000313" key="2">
    <source>
        <dbReference type="Proteomes" id="UP000292445"/>
    </source>
</evidence>
<organism evidence="1 2">
    <name type="scientific">Pigmentiphaga kullae</name>
    <dbReference type="NCBI Taxonomy" id="151784"/>
    <lineage>
        <taxon>Bacteria</taxon>
        <taxon>Pseudomonadati</taxon>
        <taxon>Pseudomonadota</taxon>
        <taxon>Betaproteobacteria</taxon>
        <taxon>Burkholderiales</taxon>
        <taxon>Alcaligenaceae</taxon>
        <taxon>Pigmentiphaga</taxon>
    </lineage>
</organism>